<dbReference type="AlphaFoldDB" id="A0A8B8J6Q6"/>
<protein>
    <submittedName>
        <fullName evidence="3">Uncharacterized protein LOC103710985</fullName>
    </submittedName>
</protein>
<keyword evidence="2" id="KW-1185">Reference proteome</keyword>
<name>A0A8B8J6Q6_PHODC</name>
<dbReference type="Pfam" id="PF07816">
    <property type="entry name" value="DUF1645"/>
    <property type="match status" value="1"/>
</dbReference>
<proteinExistence type="predicted"/>
<organism evidence="2 3">
    <name type="scientific">Phoenix dactylifera</name>
    <name type="common">Date palm</name>
    <dbReference type="NCBI Taxonomy" id="42345"/>
    <lineage>
        <taxon>Eukaryota</taxon>
        <taxon>Viridiplantae</taxon>
        <taxon>Streptophyta</taxon>
        <taxon>Embryophyta</taxon>
        <taxon>Tracheophyta</taxon>
        <taxon>Spermatophyta</taxon>
        <taxon>Magnoliopsida</taxon>
        <taxon>Liliopsida</taxon>
        <taxon>Arecaceae</taxon>
        <taxon>Coryphoideae</taxon>
        <taxon>Phoeniceae</taxon>
        <taxon>Phoenix</taxon>
    </lineage>
</organism>
<accession>A0A8B8J6Q6</accession>
<reference evidence="3" key="2">
    <citation type="submission" date="2025-08" db="UniProtKB">
        <authorList>
            <consortium name="RefSeq"/>
        </authorList>
    </citation>
    <scope>IDENTIFICATION</scope>
    <source>
        <tissue evidence="3">Young leaves</tissue>
    </source>
</reference>
<feature type="region of interest" description="Disordered" evidence="1">
    <location>
        <begin position="255"/>
        <end position="339"/>
    </location>
</feature>
<dbReference type="PANTHER" id="PTHR33095:SF81">
    <property type="entry name" value="OS07G0619500 PROTEIN"/>
    <property type="match status" value="1"/>
</dbReference>
<evidence type="ECO:0000313" key="2">
    <source>
        <dbReference type="Proteomes" id="UP000228380"/>
    </source>
</evidence>
<dbReference type="OrthoDB" id="667051at2759"/>
<gene>
    <name evidence="3" type="primary">LOC103710985</name>
</gene>
<dbReference type="GeneID" id="103710985"/>
<dbReference type="InterPro" id="IPR012442">
    <property type="entry name" value="DUF1645_plant"/>
</dbReference>
<dbReference type="RefSeq" id="XP_026662001.2">
    <property type="nucleotide sequence ID" value="XM_026806200.2"/>
</dbReference>
<sequence>MKIDFANQIAIGDLIKQGKILKELSSLMLENFAPLQANPYIYKERKKERISQVRFVYSKLQFYLISLAQPICQLKHMHKTRGGSFKINILWSRNLPSHFLPPSSLTHSAPFPHKKVPTPTWLYLDSNSLKVGEAYQEQEMEVVRMAPTLDFHFQSASTSPYVSAPSSPKAFGNPSDHYFYASAPTSPSRAAAIYAHFFDWENKPSRPKLDGDDDDEEQEEEFDFAVGFDRRLQKKAPTTNLAAADELFENGRIRPLKPAPHLHHPTNDDASGRTLQGGGGWSSPQVVLEEVVKDRGRAPSTVSTTSARSRRGSRSLSPISRGDGDFHKSLTSSSFSTTTTTATAAAATTTTSLIKSGGSKKWKLKDLLLFRSASEGRVSGRGSKDPLRKYTRLSSPRSLLPSLSNKRRSGGEDVKNSSSKPSDKNGSVRRGSSQAVSAHEMHYTVNRAASEDLKKKTPLPFHRHGLFGCLRFNPAINSIARGFSSHSFSRGRS</sequence>
<feature type="compositionally biased region" description="Low complexity" evidence="1">
    <location>
        <begin position="392"/>
        <end position="404"/>
    </location>
</feature>
<dbReference type="PANTHER" id="PTHR33095">
    <property type="entry name" value="OS07G0619500 PROTEIN"/>
    <property type="match status" value="1"/>
</dbReference>
<feature type="compositionally biased region" description="Low complexity" evidence="1">
    <location>
        <begin position="298"/>
        <end position="307"/>
    </location>
</feature>
<evidence type="ECO:0000256" key="1">
    <source>
        <dbReference type="SAM" id="MobiDB-lite"/>
    </source>
</evidence>
<dbReference type="Proteomes" id="UP000228380">
    <property type="component" value="Chromosome 8"/>
</dbReference>
<feature type="region of interest" description="Disordered" evidence="1">
    <location>
        <begin position="376"/>
        <end position="439"/>
    </location>
</feature>
<evidence type="ECO:0000313" key="3">
    <source>
        <dbReference type="RefSeq" id="XP_026662001.2"/>
    </source>
</evidence>
<dbReference type="KEGG" id="pda:103710985"/>
<reference evidence="2" key="1">
    <citation type="journal article" date="2019" name="Nat. Commun.">
        <title>Genome-wide association mapping of date palm fruit traits.</title>
        <authorList>
            <person name="Hazzouri K.M."/>
            <person name="Gros-Balthazard M."/>
            <person name="Flowers J.M."/>
            <person name="Copetti D."/>
            <person name="Lemansour A."/>
            <person name="Lebrun M."/>
            <person name="Masmoudi K."/>
            <person name="Ferrand S."/>
            <person name="Dhar M.I."/>
            <person name="Fresquez Z.A."/>
            <person name="Rosas U."/>
            <person name="Zhang J."/>
            <person name="Talag J."/>
            <person name="Lee S."/>
            <person name="Kudrna D."/>
            <person name="Powell R.F."/>
            <person name="Leitch I.J."/>
            <person name="Krueger R.R."/>
            <person name="Wing R.A."/>
            <person name="Amiri K.M.A."/>
            <person name="Purugganan M.D."/>
        </authorList>
    </citation>
    <scope>NUCLEOTIDE SEQUENCE [LARGE SCALE GENOMIC DNA]</scope>
    <source>
        <strain evidence="2">cv. Khalas</strain>
    </source>
</reference>